<evidence type="ECO:0000259" key="1">
    <source>
        <dbReference type="PROSITE" id="PS50011"/>
    </source>
</evidence>
<dbReference type="PANTHER" id="PTHR33112">
    <property type="entry name" value="DOMAIN PROTEIN, PUTATIVE-RELATED"/>
    <property type="match status" value="1"/>
</dbReference>
<name>A0A8H5EFM7_FUSOX</name>
<comment type="caution">
    <text evidence="2">The sequence shown here is derived from an EMBL/GenBank/DDBJ whole genome shotgun (WGS) entry which is preliminary data.</text>
</comment>
<dbReference type="GO" id="GO:0005524">
    <property type="term" value="F:ATP binding"/>
    <property type="evidence" value="ECO:0007669"/>
    <property type="project" value="InterPro"/>
</dbReference>
<dbReference type="SUPFAM" id="SSF56112">
    <property type="entry name" value="Protein kinase-like (PK-like)"/>
    <property type="match status" value="1"/>
</dbReference>
<dbReference type="Pfam" id="PF00069">
    <property type="entry name" value="Pkinase"/>
    <property type="match status" value="1"/>
</dbReference>
<gene>
    <name evidence="2" type="ORF">FOXYS1_10455</name>
</gene>
<dbReference type="PANTHER" id="PTHR33112:SF10">
    <property type="entry name" value="TOL"/>
    <property type="match status" value="1"/>
</dbReference>
<dbReference type="Pfam" id="PF06985">
    <property type="entry name" value="HET"/>
    <property type="match status" value="1"/>
</dbReference>
<evidence type="ECO:0000313" key="3">
    <source>
        <dbReference type="Proteomes" id="UP000558688"/>
    </source>
</evidence>
<protein>
    <recommendedName>
        <fullName evidence="1">Protein kinase domain-containing protein</fullName>
    </recommendedName>
</protein>
<feature type="domain" description="Protein kinase" evidence="1">
    <location>
        <begin position="1"/>
        <end position="209"/>
    </location>
</feature>
<proteinExistence type="predicted"/>
<dbReference type="GO" id="GO:0004672">
    <property type="term" value="F:protein kinase activity"/>
    <property type="evidence" value="ECO:0007669"/>
    <property type="project" value="InterPro"/>
</dbReference>
<accession>A0A8H5EFM7</accession>
<dbReference type="SMART" id="SM00220">
    <property type="entry name" value="S_TKc"/>
    <property type="match status" value="1"/>
</dbReference>
<dbReference type="EMBL" id="JAAFOW010001866">
    <property type="protein sequence ID" value="KAF5258948.1"/>
    <property type="molecule type" value="Genomic_DNA"/>
</dbReference>
<dbReference type="InterPro" id="IPR000719">
    <property type="entry name" value="Prot_kinase_dom"/>
</dbReference>
<organism evidence="2 3">
    <name type="scientific">Fusarium oxysporum</name>
    <name type="common">Fusarium vascular wilt</name>
    <dbReference type="NCBI Taxonomy" id="5507"/>
    <lineage>
        <taxon>Eukaryota</taxon>
        <taxon>Fungi</taxon>
        <taxon>Dikarya</taxon>
        <taxon>Ascomycota</taxon>
        <taxon>Pezizomycotina</taxon>
        <taxon>Sordariomycetes</taxon>
        <taxon>Hypocreomycetidae</taxon>
        <taxon>Hypocreales</taxon>
        <taxon>Nectriaceae</taxon>
        <taxon>Fusarium</taxon>
        <taxon>Fusarium oxysporum species complex</taxon>
    </lineage>
</organism>
<dbReference type="Gene3D" id="1.10.510.10">
    <property type="entry name" value="Transferase(Phosphotransferase) domain 1"/>
    <property type="match status" value="1"/>
</dbReference>
<evidence type="ECO:0000313" key="2">
    <source>
        <dbReference type="EMBL" id="KAF5258948.1"/>
    </source>
</evidence>
<dbReference type="AlphaFoldDB" id="A0A8H5EFM7"/>
<sequence>MDVLGVTLTSAKDFYDMIEDKMNVLEHHCHPFPSGGKDANCRHGDLKPENILAFQEGGTDVLRIADLGLAKFHLKSTSDRKRAKEYTETVTGTTQYMPPEFHVNGQMSRRHDVWSLGCIFLEFIIWIAWGLEGLDKFNWRDNEEFWQNRRDTEDVVHDNIKDWIESMKNALMPKTALRDILEITTSKMLRRLDKRGSSEDVSTALEEILGRCKTMDSYCLSEEQKRSIDRHILPKGQGSSPTNHGQELQFWQPDLKFEVSSSSLATSSGCYVVFDDELSQVGTPDLPVPGSMEQFQLFQEWLQTCSNTHDHTRPLSLSAGNSNNLPTRVVDVGDGSNLPIHLTMSGDMESATYFALSHRWGDDSTHHVGRTLIANHHDRYNSISWHELPLNFKDAIEDDNDDWARESVRMEEVYSNAQCVLAASSANSSQEGFLRRTSPSLPFITLQSPEGNISYISKNIDNFRVDVDEAVLNTRGWTLQERALARRTIHFTKNQVYFECSKGVQCESLIRWTNEKASLLGDSSFPASVEARYKGGRVMLVQALYNQYSKRTFWDAQDRPIAISGLEKRLTTAFNTRGGYGVFETFLERSLLWKKVDTTGSLRLITFPKDRNVPSWSWMAYDGVISYVEADFNKVAWTKEYSSPFDSGSGAAGKWYWEADKTNRPSVLALKKVRELKSVPTNEAASTISFDTSASNGKGLKEFRCLVLGKAKLDNVIGPHILKCFVLIIKPSTDNQTVFTRVGAGILKEDQIIWDHYEAGILI</sequence>
<dbReference type="Proteomes" id="UP000558688">
    <property type="component" value="Unassembled WGS sequence"/>
</dbReference>
<reference evidence="2" key="1">
    <citation type="submission" date="2020-02" db="EMBL/GenBank/DDBJ databases">
        <title>Identification and distribution of gene clusters putatively required for synthesis of sphingolipid metabolism inhibitors in phylogenetically diverse species of the filamentous fungus Fusarium.</title>
        <authorList>
            <person name="Kim H.-S."/>
            <person name="Busman M."/>
            <person name="Brown D.W."/>
            <person name="Divon H."/>
            <person name="Uhlig S."/>
            <person name="Proctor R.H."/>
        </authorList>
    </citation>
    <scope>NUCLEOTIDE SEQUENCE [LARGE SCALE GENOMIC DNA]</scope>
    <source>
        <strain evidence="2">NRRL 39464</strain>
    </source>
</reference>
<dbReference type="InterPro" id="IPR011009">
    <property type="entry name" value="Kinase-like_dom_sf"/>
</dbReference>
<dbReference type="InterPro" id="IPR010730">
    <property type="entry name" value="HET"/>
</dbReference>
<dbReference type="PROSITE" id="PS50011">
    <property type="entry name" value="PROTEIN_KINASE_DOM"/>
    <property type="match status" value="1"/>
</dbReference>